<evidence type="ECO:0000313" key="3">
    <source>
        <dbReference type="EMBL" id="SOV14534.1"/>
    </source>
</evidence>
<feature type="compositionally biased region" description="Basic and acidic residues" evidence="1">
    <location>
        <begin position="159"/>
        <end position="177"/>
    </location>
</feature>
<feature type="compositionally biased region" description="Polar residues" evidence="1">
    <location>
        <begin position="373"/>
        <end position="388"/>
    </location>
</feature>
<protein>
    <submittedName>
        <fullName evidence="3">EMP1-trafficking protein</fullName>
    </submittedName>
</protein>
<keyword evidence="4" id="KW-1185">Reference proteome</keyword>
<dbReference type="EMBL" id="LT969433">
    <property type="protein sequence ID" value="SOV14534.1"/>
    <property type="molecule type" value="Genomic_DNA"/>
</dbReference>
<organism evidence="3 4">
    <name type="scientific">Plasmodium gaboni</name>
    <dbReference type="NCBI Taxonomy" id="647221"/>
    <lineage>
        <taxon>Eukaryota</taxon>
        <taxon>Sar</taxon>
        <taxon>Alveolata</taxon>
        <taxon>Apicomplexa</taxon>
        <taxon>Aconoidasida</taxon>
        <taxon>Haemosporida</taxon>
        <taxon>Plasmodiidae</taxon>
        <taxon>Plasmodium</taxon>
        <taxon>Plasmodium (Laverania)</taxon>
    </lineage>
</organism>
<evidence type="ECO:0000256" key="2">
    <source>
        <dbReference type="SAM" id="Phobius"/>
    </source>
</evidence>
<accession>A0ABY1UMH5</accession>
<evidence type="ECO:0000256" key="1">
    <source>
        <dbReference type="SAM" id="MobiDB-lite"/>
    </source>
</evidence>
<dbReference type="Proteomes" id="UP000831156">
    <property type="component" value="Chromosome 10"/>
</dbReference>
<name>A0ABY1UMH5_9APIC</name>
<feature type="compositionally biased region" description="Polar residues" evidence="1">
    <location>
        <begin position="211"/>
        <end position="231"/>
    </location>
</feature>
<reference evidence="3" key="1">
    <citation type="submission" date="2016-09" db="EMBL/GenBank/DDBJ databases">
        <authorList>
            <consortium name="Pathogen Informatics"/>
            <person name="Sun Q."/>
            <person name="Inoue M."/>
        </authorList>
    </citation>
    <scope>NUCLEOTIDE SEQUENCE</scope>
</reference>
<proteinExistence type="predicted"/>
<gene>
    <name evidence="3" type="ORF">PGABG01_1000200</name>
</gene>
<keyword evidence="2" id="KW-0812">Transmembrane</keyword>
<keyword evidence="2" id="KW-1133">Transmembrane helix</keyword>
<feature type="region of interest" description="Disordered" evidence="1">
    <location>
        <begin position="138"/>
        <end position="400"/>
    </location>
</feature>
<keyword evidence="2" id="KW-0472">Membrane</keyword>
<evidence type="ECO:0000313" key="4">
    <source>
        <dbReference type="Proteomes" id="UP000831156"/>
    </source>
</evidence>
<feature type="compositionally biased region" description="Basic and acidic residues" evidence="1">
    <location>
        <begin position="184"/>
        <end position="201"/>
    </location>
</feature>
<feature type="compositionally biased region" description="Basic and acidic residues" evidence="1">
    <location>
        <begin position="232"/>
        <end position="245"/>
    </location>
</feature>
<feature type="compositionally biased region" description="Basic and acidic residues" evidence="1">
    <location>
        <begin position="268"/>
        <end position="282"/>
    </location>
</feature>
<feature type="transmembrane region" description="Helical" evidence="2">
    <location>
        <begin position="17"/>
        <end position="35"/>
    </location>
</feature>
<sequence>MENIINKKHNKGGNSKIFVLLKFSIYTILLWIVTFTTNNYKYNDYNNEGRSKQVRYKRLLSEAAVEFDTIFDVFKESFLDQMGCSDQDKNEIKNAMKMYYDNIDINALSNEIQNNENFLNEFGNDASSINKIMKTDITSGQGTSADDNKTENNVSTSQGDDKPESSTSGIERKKERPNLFTDTLSKDKNNTNDTKKEENKGEPSQLDENNHSGSLSYQGEKNNKKTQMNNQDKTENKTDKNETVTKKPSKYTLNLDSPLLKGSSEGETSTKKAQDKSIEPTKKPSKYTLNLDSPLLKGSSEDELQSKKESKDSNGSTKKPSKYTLNVDSPLLKGSSEDETSSNKESNDSNGATKKPSKYTLNVDSPLLKGSSEGETSSNKESNDSNGATKKPSKYTLNVDSPLLKSEQKSDVKRGASNLFSLDNIGKLDLGSILVQNLELLKGFALNFQTLSLLFLVFVGQFYPEHFQKAAIFVGMVNVFLECKRLYGRSQKKLK</sequence>
<feature type="compositionally biased region" description="Polar residues" evidence="1">
    <location>
        <begin position="313"/>
        <end position="327"/>
    </location>
</feature>
<feature type="compositionally biased region" description="Polar residues" evidence="1">
    <location>
        <begin position="138"/>
        <end position="158"/>
    </location>
</feature>